<sequence>MLTYIFISLSFTATRARLNSHYMHVVKRRSNDCNSKLRRGPTLLQGRGRTNSQLSPARRHLRRGGNYLAEAWPRSDG</sequence>
<evidence type="ECO:0000313" key="3">
    <source>
        <dbReference type="Proteomes" id="UP000324222"/>
    </source>
</evidence>
<dbReference type="Proteomes" id="UP000324222">
    <property type="component" value="Unassembled WGS sequence"/>
</dbReference>
<proteinExistence type="predicted"/>
<comment type="caution">
    <text evidence="2">The sequence shown here is derived from an EMBL/GenBank/DDBJ whole genome shotgun (WGS) entry which is preliminary data.</text>
</comment>
<dbReference type="EMBL" id="VSRR010002156">
    <property type="protein sequence ID" value="MPC29901.1"/>
    <property type="molecule type" value="Genomic_DNA"/>
</dbReference>
<evidence type="ECO:0000256" key="1">
    <source>
        <dbReference type="SAM" id="MobiDB-lite"/>
    </source>
</evidence>
<evidence type="ECO:0000313" key="2">
    <source>
        <dbReference type="EMBL" id="MPC29901.1"/>
    </source>
</evidence>
<name>A0A5B7E797_PORTR</name>
<feature type="region of interest" description="Disordered" evidence="1">
    <location>
        <begin position="33"/>
        <end position="60"/>
    </location>
</feature>
<gene>
    <name evidence="2" type="ORF">E2C01_023153</name>
</gene>
<accession>A0A5B7E797</accession>
<keyword evidence="3" id="KW-1185">Reference proteome</keyword>
<organism evidence="2 3">
    <name type="scientific">Portunus trituberculatus</name>
    <name type="common">Swimming crab</name>
    <name type="synonym">Neptunus trituberculatus</name>
    <dbReference type="NCBI Taxonomy" id="210409"/>
    <lineage>
        <taxon>Eukaryota</taxon>
        <taxon>Metazoa</taxon>
        <taxon>Ecdysozoa</taxon>
        <taxon>Arthropoda</taxon>
        <taxon>Crustacea</taxon>
        <taxon>Multicrustacea</taxon>
        <taxon>Malacostraca</taxon>
        <taxon>Eumalacostraca</taxon>
        <taxon>Eucarida</taxon>
        <taxon>Decapoda</taxon>
        <taxon>Pleocyemata</taxon>
        <taxon>Brachyura</taxon>
        <taxon>Eubrachyura</taxon>
        <taxon>Portunoidea</taxon>
        <taxon>Portunidae</taxon>
        <taxon>Portuninae</taxon>
        <taxon>Portunus</taxon>
    </lineage>
</organism>
<dbReference type="AlphaFoldDB" id="A0A5B7E797"/>
<reference evidence="2 3" key="1">
    <citation type="submission" date="2019-05" db="EMBL/GenBank/DDBJ databases">
        <title>Another draft genome of Portunus trituberculatus and its Hox gene families provides insights of decapod evolution.</title>
        <authorList>
            <person name="Jeong J.-H."/>
            <person name="Song I."/>
            <person name="Kim S."/>
            <person name="Choi T."/>
            <person name="Kim D."/>
            <person name="Ryu S."/>
            <person name="Kim W."/>
        </authorList>
    </citation>
    <scope>NUCLEOTIDE SEQUENCE [LARGE SCALE GENOMIC DNA]</scope>
    <source>
        <tissue evidence="2">Muscle</tissue>
    </source>
</reference>
<protein>
    <submittedName>
        <fullName evidence="2">Uncharacterized protein</fullName>
    </submittedName>
</protein>